<evidence type="ECO:0000256" key="2">
    <source>
        <dbReference type="ARBA" id="ARBA00006679"/>
    </source>
</evidence>
<dbReference type="EMBL" id="FOEF01000003">
    <property type="protein sequence ID" value="SEP05198.1"/>
    <property type="molecule type" value="Genomic_DNA"/>
</dbReference>
<evidence type="ECO:0000256" key="1">
    <source>
        <dbReference type="ARBA" id="ARBA00004651"/>
    </source>
</evidence>
<keyword evidence="3" id="KW-1003">Cell membrane</keyword>
<keyword evidence="5 7" id="KW-1133">Transmembrane helix</keyword>
<dbReference type="PANTHER" id="PTHR33452:SF4">
    <property type="entry name" value="BLL4328 PROTEIN"/>
    <property type="match status" value="1"/>
</dbReference>
<evidence type="ECO:0000256" key="4">
    <source>
        <dbReference type="ARBA" id="ARBA00022692"/>
    </source>
</evidence>
<dbReference type="InterPro" id="IPR032808">
    <property type="entry name" value="DoxX"/>
</dbReference>
<proteinExistence type="inferred from homology"/>
<evidence type="ECO:0000313" key="8">
    <source>
        <dbReference type="EMBL" id="SEP05198.1"/>
    </source>
</evidence>
<dbReference type="Pfam" id="PF07681">
    <property type="entry name" value="DoxX"/>
    <property type="match status" value="1"/>
</dbReference>
<evidence type="ECO:0000256" key="7">
    <source>
        <dbReference type="SAM" id="Phobius"/>
    </source>
</evidence>
<keyword evidence="6 7" id="KW-0472">Membrane</keyword>
<dbReference type="RefSeq" id="WP_091615632.1">
    <property type="nucleotide sequence ID" value="NZ_FOEF01000003.1"/>
</dbReference>
<keyword evidence="9" id="KW-1185">Reference proteome</keyword>
<feature type="transmembrane region" description="Helical" evidence="7">
    <location>
        <begin position="73"/>
        <end position="95"/>
    </location>
</feature>
<protein>
    <submittedName>
        <fullName evidence="8">Putative oxidoreductase</fullName>
    </submittedName>
</protein>
<feature type="transmembrane region" description="Helical" evidence="7">
    <location>
        <begin position="12"/>
        <end position="35"/>
    </location>
</feature>
<sequence length="142" mass="14569">MHRLDATREHAIGLFRIVIGFLFACHGVKTIFGVLGAHGPAAVGTWPGWWAALIQLVGGTLVCLGIGTRSAALIGSGSMAFAYFTVHVANGALPIQNGGEAAALFSWTLLILVFTGPGRFALGRVLAGLLTATRTAPSAVGS</sequence>
<dbReference type="GO" id="GO:0005886">
    <property type="term" value="C:plasma membrane"/>
    <property type="evidence" value="ECO:0007669"/>
    <property type="project" value="UniProtKB-SubCell"/>
</dbReference>
<dbReference type="InterPro" id="IPR051907">
    <property type="entry name" value="DoxX-like_oxidoreductase"/>
</dbReference>
<dbReference type="OrthoDB" id="9808524at2"/>
<evidence type="ECO:0000256" key="5">
    <source>
        <dbReference type="ARBA" id="ARBA00022989"/>
    </source>
</evidence>
<organism evidence="8 9">
    <name type="scientific">Amycolatopsis saalfeldensis</name>
    <dbReference type="NCBI Taxonomy" id="394193"/>
    <lineage>
        <taxon>Bacteria</taxon>
        <taxon>Bacillati</taxon>
        <taxon>Actinomycetota</taxon>
        <taxon>Actinomycetes</taxon>
        <taxon>Pseudonocardiales</taxon>
        <taxon>Pseudonocardiaceae</taxon>
        <taxon>Amycolatopsis</taxon>
    </lineage>
</organism>
<evidence type="ECO:0000256" key="3">
    <source>
        <dbReference type="ARBA" id="ARBA00022475"/>
    </source>
</evidence>
<evidence type="ECO:0000256" key="6">
    <source>
        <dbReference type="ARBA" id="ARBA00023136"/>
    </source>
</evidence>
<dbReference type="Proteomes" id="UP000198582">
    <property type="component" value="Unassembled WGS sequence"/>
</dbReference>
<feature type="transmembrane region" description="Helical" evidence="7">
    <location>
        <begin position="101"/>
        <end position="122"/>
    </location>
</feature>
<keyword evidence="4 7" id="KW-0812">Transmembrane</keyword>
<accession>A0A1H8URH7</accession>
<gene>
    <name evidence="8" type="ORF">SAMN04489732_103397</name>
</gene>
<comment type="similarity">
    <text evidence="2">Belongs to the DoxX family.</text>
</comment>
<dbReference type="PANTHER" id="PTHR33452">
    <property type="entry name" value="OXIDOREDUCTASE CATD-RELATED"/>
    <property type="match status" value="1"/>
</dbReference>
<dbReference type="AlphaFoldDB" id="A0A1H8URH7"/>
<reference evidence="8 9" key="1">
    <citation type="submission" date="2016-10" db="EMBL/GenBank/DDBJ databases">
        <authorList>
            <person name="de Groot N.N."/>
        </authorList>
    </citation>
    <scope>NUCLEOTIDE SEQUENCE [LARGE SCALE GENOMIC DNA]</scope>
    <source>
        <strain evidence="8 9">DSM 44993</strain>
    </source>
</reference>
<comment type="subcellular location">
    <subcellularLocation>
        <location evidence="1">Cell membrane</location>
        <topology evidence="1">Multi-pass membrane protein</topology>
    </subcellularLocation>
</comment>
<name>A0A1H8URH7_9PSEU</name>
<feature type="transmembrane region" description="Helical" evidence="7">
    <location>
        <begin position="47"/>
        <end position="66"/>
    </location>
</feature>
<dbReference type="STRING" id="394193.SAMN04489732_103397"/>
<evidence type="ECO:0000313" key="9">
    <source>
        <dbReference type="Proteomes" id="UP000198582"/>
    </source>
</evidence>